<dbReference type="Proteomes" id="UP000242610">
    <property type="component" value="Unassembled WGS sequence"/>
</dbReference>
<evidence type="ECO:0000256" key="3">
    <source>
        <dbReference type="ARBA" id="ARBA00022692"/>
    </source>
</evidence>
<evidence type="ECO:0000256" key="4">
    <source>
        <dbReference type="ARBA" id="ARBA00022719"/>
    </source>
</evidence>
<accession>A0A1C4H0M7</accession>
<dbReference type="Pfam" id="PF07884">
    <property type="entry name" value="VKOR"/>
    <property type="match status" value="1"/>
</dbReference>
<proteinExistence type="inferred from homology"/>
<feature type="transmembrane region" description="Helical" evidence="10">
    <location>
        <begin position="107"/>
        <end position="127"/>
    </location>
</feature>
<dbReference type="InterPro" id="IPR038354">
    <property type="entry name" value="VKOR_sf"/>
</dbReference>
<feature type="domain" description="Vitamin K epoxide reductase" evidence="11">
    <location>
        <begin position="39"/>
        <end position="185"/>
    </location>
</feature>
<evidence type="ECO:0000259" key="11">
    <source>
        <dbReference type="SMART" id="SM00756"/>
    </source>
</evidence>
<dbReference type="EMBL" id="FMBL01000001">
    <property type="protein sequence ID" value="SCC78108.1"/>
    <property type="molecule type" value="Genomic_DNA"/>
</dbReference>
<evidence type="ECO:0000256" key="7">
    <source>
        <dbReference type="ARBA" id="ARBA00023136"/>
    </source>
</evidence>
<keyword evidence="4" id="KW-0874">Quinone</keyword>
<dbReference type="AlphaFoldDB" id="A0A1C4H0M7"/>
<evidence type="ECO:0000313" key="13">
    <source>
        <dbReference type="Proteomes" id="UP000242610"/>
    </source>
</evidence>
<keyword evidence="7 10" id="KW-0472">Membrane</keyword>
<sequence length="232" mass="26018">MSRQNTADTAGIKPKRAFEPQQSTTLCANREPKGFFHGHIWNYGVMLVAATVGLFTSFILAAETLKLARTPDKPLSCDVNSVLSCSDVAKSWQAEIIRFGDLRFPNAFFGIAVYSVFITVAVVGLCGVKLPRWFSICTWFGGLFAFCYSYWLASQSMFAIKALCPWCMAMMFATTIMFMALSHATVTVQGIPQNRNVLNMYYRMHYDWMADMVWIVVVLTLIFVKEGAAIFA</sequence>
<feature type="transmembrane region" description="Helical" evidence="10">
    <location>
        <begin position="40"/>
        <end position="61"/>
    </location>
</feature>
<keyword evidence="6" id="KW-0560">Oxidoreductase</keyword>
<evidence type="ECO:0000256" key="2">
    <source>
        <dbReference type="ARBA" id="ARBA00006214"/>
    </source>
</evidence>
<evidence type="ECO:0000256" key="9">
    <source>
        <dbReference type="ARBA" id="ARBA00023284"/>
    </source>
</evidence>
<feature type="transmembrane region" description="Helical" evidence="10">
    <location>
        <begin position="206"/>
        <end position="224"/>
    </location>
</feature>
<evidence type="ECO:0000256" key="1">
    <source>
        <dbReference type="ARBA" id="ARBA00004141"/>
    </source>
</evidence>
<dbReference type="GO" id="GO:0016020">
    <property type="term" value="C:membrane"/>
    <property type="evidence" value="ECO:0007669"/>
    <property type="project" value="UniProtKB-SubCell"/>
</dbReference>
<evidence type="ECO:0000256" key="8">
    <source>
        <dbReference type="ARBA" id="ARBA00023157"/>
    </source>
</evidence>
<reference evidence="13" key="1">
    <citation type="submission" date="2016-08" db="EMBL/GenBank/DDBJ databases">
        <authorList>
            <person name="Varghese N."/>
            <person name="Submissions Spin"/>
        </authorList>
    </citation>
    <scope>NUCLEOTIDE SEQUENCE [LARGE SCALE GENOMIC DNA]</scope>
    <source>
        <strain evidence="13">R-52791</strain>
    </source>
</reference>
<dbReference type="InterPro" id="IPR041714">
    <property type="entry name" value="VKOR_Actinobacteria"/>
</dbReference>
<evidence type="ECO:0000256" key="6">
    <source>
        <dbReference type="ARBA" id="ARBA00023002"/>
    </source>
</evidence>
<dbReference type="InterPro" id="IPR012932">
    <property type="entry name" value="VKOR"/>
</dbReference>
<dbReference type="GO" id="GO:0048038">
    <property type="term" value="F:quinone binding"/>
    <property type="evidence" value="ECO:0007669"/>
    <property type="project" value="UniProtKB-KW"/>
</dbReference>
<protein>
    <submittedName>
        <fullName evidence="12">Uncharacterized membrane protein</fullName>
    </submittedName>
</protein>
<keyword evidence="3 10" id="KW-0812">Transmembrane</keyword>
<keyword evidence="5 10" id="KW-1133">Transmembrane helix</keyword>
<dbReference type="GO" id="GO:0016491">
    <property type="term" value="F:oxidoreductase activity"/>
    <property type="evidence" value="ECO:0007669"/>
    <property type="project" value="UniProtKB-KW"/>
</dbReference>
<dbReference type="Gene3D" id="1.20.1440.130">
    <property type="entry name" value="VKOR domain"/>
    <property type="match status" value="1"/>
</dbReference>
<comment type="subcellular location">
    <subcellularLocation>
        <location evidence="1">Membrane</location>
        <topology evidence="1">Multi-pass membrane protein</topology>
    </subcellularLocation>
</comment>
<dbReference type="SMART" id="SM00756">
    <property type="entry name" value="VKc"/>
    <property type="match status" value="1"/>
</dbReference>
<evidence type="ECO:0000256" key="10">
    <source>
        <dbReference type="SAM" id="Phobius"/>
    </source>
</evidence>
<organism evidence="12 13">
    <name type="scientific">Bifidobacterium commune</name>
    <dbReference type="NCBI Taxonomy" id="1505727"/>
    <lineage>
        <taxon>Bacteria</taxon>
        <taxon>Bacillati</taxon>
        <taxon>Actinomycetota</taxon>
        <taxon>Actinomycetes</taxon>
        <taxon>Bifidobacteriales</taxon>
        <taxon>Bifidobacteriaceae</taxon>
        <taxon>Bifidobacterium</taxon>
    </lineage>
</organism>
<dbReference type="CDD" id="cd12922">
    <property type="entry name" value="VKOR_5"/>
    <property type="match status" value="1"/>
</dbReference>
<keyword evidence="9" id="KW-0676">Redox-active center</keyword>
<evidence type="ECO:0000313" key="12">
    <source>
        <dbReference type="EMBL" id="SCC78108.1"/>
    </source>
</evidence>
<keyword evidence="8" id="KW-1015">Disulfide bond</keyword>
<dbReference type="STRING" id="1505727.GA0061077_0105"/>
<gene>
    <name evidence="12" type="ORF">GA0061077_0105</name>
</gene>
<comment type="similarity">
    <text evidence="2">Belongs to the VKOR family.</text>
</comment>
<feature type="transmembrane region" description="Helical" evidence="10">
    <location>
        <begin position="163"/>
        <end position="186"/>
    </location>
</feature>
<feature type="transmembrane region" description="Helical" evidence="10">
    <location>
        <begin position="133"/>
        <end position="151"/>
    </location>
</feature>
<evidence type="ECO:0000256" key="5">
    <source>
        <dbReference type="ARBA" id="ARBA00022989"/>
    </source>
</evidence>
<keyword evidence="13" id="KW-1185">Reference proteome</keyword>
<name>A0A1C4H0M7_9BIFI</name>